<keyword evidence="3" id="KW-0436">Ligase</keyword>
<dbReference type="SUPFAM" id="SSF56059">
    <property type="entry name" value="Glutathione synthetase ATP-binding domain-like"/>
    <property type="match status" value="1"/>
</dbReference>
<reference evidence="3 4" key="1">
    <citation type="submission" date="2020-08" db="EMBL/GenBank/DDBJ databases">
        <title>Sequencing the genomes of 1000 actinobacteria strains.</title>
        <authorList>
            <person name="Klenk H.-P."/>
        </authorList>
    </citation>
    <scope>NUCLEOTIDE SEQUENCE [LARGE SCALE GENOMIC DNA]</scope>
    <source>
        <strain evidence="3 4">DSM 28238</strain>
    </source>
</reference>
<proteinExistence type="predicted"/>
<name>A0A7W5TTW6_9MICC</name>
<organism evidence="3 4">
    <name type="scientific">Garicola koreensis</name>
    <dbReference type="NCBI Taxonomy" id="1262554"/>
    <lineage>
        <taxon>Bacteria</taxon>
        <taxon>Bacillati</taxon>
        <taxon>Actinomycetota</taxon>
        <taxon>Actinomycetes</taxon>
        <taxon>Micrococcales</taxon>
        <taxon>Micrococcaceae</taxon>
        <taxon>Garicola</taxon>
    </lineage>
</organism>
<sequence length="373" mass="40068">MPETTTVPDAQRPIGRFITEQVLPQWDALNRYPVMDVHNRIMNRALARQTIQVTQTDRFSAAFLHNGRVVGGRYGRETTLVSDQAAEACSSKSLTRQYWAAAGVPTAEASRFYGDDVDAARDFVRSAPAPVVMKPDSGRHGAGVTFGVTAAGFDAAWKVAVEANRVPGMGDGVLLEPFQDALCLRFFVVGGQTRAVTLRVPLFVTGDGESTLQQLLEQSFAHQQRNVFLSRNRPRITDQLVAASGLALTDVPAAGALHILKENVSMLAGGLPYDVTARVSSDLRSLANDAAVAIPGLGAAGIDVLTPSLDSAEGALALDADSWASLLMHGYPAFGLRRIVARPLTHQLRLRAEHWERPVYSGSALSAVSPEDE</sequence>
<dbReference type="GO" id="GO:0046872">
    <property type="term" value="F:metal ion binding"/>
    <property type="evidence" value="ECO:0007669"/>
    <property type="project" value="InterPro"/>
</dbReference>
<keyword evidence="1" id="KW-0547">Nucleotide-binding</keyword>
<gene>
    <name evidence="3" type="ORF">FHX47_000837</name>
</gene>
<dbReference type="EMBL" id="JACIBT010000001">
    <property type="protein sequence ID" value="MBB3667244.1"/>
    <property type="molecule type" value="Genomic_DNA"/>
</dbReference>
<dbReference type="PROSITE" id="PS50975">
    <property type="entry name" value="ATP_GRASP"/>
    <property type="match status" value="1"/>
</dbReference>
<dbReference type="InterPro" id="IPR011761">
    <property type="entry name" value="ATP-grasp"/>
</dbReference>
<dbReference type="RefSeq" id="WP_183357588.1">
    <property type="nucleotide sequence ID" value="NZ_BAABKR010000001.1"/>
</dbReference>
<keyword evidence="4" id="KW-1185">Reference proteome</keyword>
<protein>
    <submittedName>
        <fullName evidence="3">D-alanine-D-alanine ligase-like ATP-grasp enzyme</fullName>
    </submittedName>
</protein>
<evidence type="ECO:0000313" key="3">
    <source>
        <dbReference type="EMBL" id="MBB3667244.1"/>
    </source>
</evidence>
<dbReference type="AlphaFoldDB" id="A0A7W5TTW6"/>
<comment type="caution">
    <text evidence="3">The sequence shown here is derived from an EMBL/GenBank/DDBJ whole genome shotgun (WGS) entry which is preliminary data.</text>
</comment>
<dbReference type="GO" id="GO:0005524">
    <property type="term" value="F:ATP binding"/>
    <property type="evidence" value="ECO:0007669"/>
    <property type="project" value="UniProtKB-UniRule"/>
</dbReference>
<evidence type="ECO:0000256" key="1">
    <source>
        <dbReference type="PROSITE-ProRule" id="PRU00409"/>
    </source>
</evidence>
<evidence type="ECO:0000313" key="4">
    <source>
        <dbReference type="Proteomes" id="UP000547528"/>
    </source>
</evidence>
<evidence type="ECO:0000259" key="2">
    <source>
        <dbReference type="PROSITE" id="PS50975"/>
    </source>
</evidence>
<dbReference type="Proteomes" id="UP000547528">
    <property type="component" value="Unassembled WGS sequence"/>
</dbReference>
<feature type="domain" description="ATP-grasp" evidence="2">
    <location>
        <begin position="96"/>
        <end position="353"/>
    </location>
</feature>
<dbReference type="GO" id="GO:0016874">
    <property type="term" value="F:ligase activity"/>
    <property type="evidence" value="ECO:0007669"/>
    <property type="project" value="UniProtKB-KW"/>
</dbReference>
<keyword evidence="1" id="KW-0067">ATP-binding</keyword>
<dbReference type="Gene3D" id="3.30.470.20">
    <property type="entry name" value="ATP-grasp fold, B domain"/>
    <property type="match status" value="1"/>
</dbReference>
<accession>A0A7W5TTW6</accession>